<keyword evidence="3" id="KW-1185">Reference proteome</keyword>
<protein>
    <recommendedName>
        <fullName evidence="4">Membrane metalloprotease</fullName>
    </recommendedName>
</protein>
<comment type="caution">
    <text evidence="2">The sequence shown here is derived from an EMBL/GenBank/DDBJ whole genome shotgun (WGS) entry which is preliminary data.</text>
</comment>
<evidence type="ECO:0000256" key="1">
    <source>
        <dbReference type="SAM" id="SignalP"/>
    </source>
</evidence>
<keyword evidence="1" id="KW-0732">Signal</keyword>
<gene>
    <name evidence="2" type="ORF">RM520_11915</name>
</gene>
<evidence type="ECO:0008006" key="4">
    <source>
        <dbReference type="Google" id="ProtNLM"/>
    </source>
</evidence>
<dbReference type="RefSeq" id="WP_311388174.1">
    <property type="nucleotide sequence ID" value="NZ_JAVRHU010000003.1"/>
</dbReference>
<evidence type="ECO:0000313" key="3">
    <source>
        <dbReference type="Proteomes" id="UP001250662"/>
    </source>
</evidence>
<feature type="signal peptide" evidence="1">
    <location>
        <begin position="1"/>
        <end position="23"/>
    </location>
</feature>
<dbReference type="PROSITE" id="PS51257">
    <property type="entry name" value="PROKAR_LIPOPROTEIN"/>
    <property type="match status" value="1"/>
</dbReference>
<evidence type="ECO:0000313" key="2">
    <source>
        <dbReference type="EMBL" id="MDT0622334.1"/>
    </source>
</evidence>
<dbReference type="EMBL" id="JAVRHU010000003">
    <property type="protein sequence ID" value="MDT0622334.1"/>
    <property type="molecule type" value="Genomic_DNA"/>
</dbReference>
<organism evidence="2 3">
    <name type="scientific">Croceitalea vernalis</name>
    <dbReference type="NCBI Taxonomy" id="3075599"/>
    <lineage>
        <taxon>Bacteria</taxon>
        <taxon>Pseudomonadati</taxon>
        <taxon>Bacteroidota</taxon>
        <taxon>Flavobacteriia</taxon>
        <taxon>Flavobacteriales</taxon>
        <taxon>Flavobacteriaceae</taxon>
        <taxon>Croceitalea</taxon>
    </lineage>
</organism>
<dbReference type="Proteomes" id="UP001250662">
    <property type="component" value="Unassembled WGS sequence"/>
</dbReference>
<feature type="chain" id="PRO_5047179618" description="Membrane metalloprotease" evidence="1">
    <location>
        <begin position="24"/>
        <end position="297"/>
    </location>
</feature>
<reference evidence="2 3" key="1">
    <citation type="submission" date="2023-09" db="EMBL/GenBank/DDBJ databases">
        <authorList>
            <person name="Rey-Velasco X."/>
        </authorList>
    </citation>
    <scope>NUCLEOTIDE SEQUENCE [LARGE SCALE GENOMIC DNA]</scope>
    <source>
        <strain evidence="2 3">P007</strain>
    </source>
</reference>
<name>A0ABU3BJL0_9FLAO</name>
<proteinExistence type="predicted"/>
<accession>A0ABU3BJL0</accession>
<sequence length="297" mass="32713">MRKRGIYFLTILSLIFAACSSNESDPAETNDDEPPQVVDKSQNLLSTGASANDILSNSNFDRLLIEATYAPGFRPTDEAMSNFQDYLRTHTFKTNIEVTYRELDATGEETLTLNEIDDLEQENRTAYNDGTTLAIYIFFADAPSEGDDLDEGLVTLGAVYRNTSMVIFESTVKTLAGRSLLITTEDVETATLNHEFGHLFGLVNLGTVPINNHEDPEAENHCNVDPCLMRAQLEFGPANKAIAVSHSKIHSSCSLNGNFLIEQMEFQVSRGNAATPELDSECRLDLENNGGRPSIDS</sequence>